<protein>
    <submittedName>
        <fullName evidence="1">Uncharacterized protein</fullName>
    </submittedName>
</protein>
<reference evidence="2" key="2">
    <citation type="submission" date="2017-12" db="EMBL/GenBank/DDBJ databases">
        <title>Genome sequence of the Bar-tailed Godwit (Limosa lapponica baueri).</title>
        <authorList>
            <person name="Lima N.C.B."/>
            <person name="Parody-Merino A.M."/>
            <person name="Battley P.F."/>
            <person name="Fidler A.E."/>
            <person name="Prosdocimi F."/>
        </authorList>
    </citation>
    <scope>NUCLEOTIDE SEQUENCE [LARGE SCALE GENOMIC DNA]</scope>
</reference>
<accession>A0A2I0TA46</accession>
<keyword evidence="2" id="KW-1185">Reference proteome</keyword>
<gene>
    <name evidence="1" type="ORF">llap_19028</name>
</gene>
<reference evidence="2" key="1">
    <citation type="submission" date="2017-11" db="EMBL/GenBank/DDBJ databases">
        <authorList>
            <person name="Lima N.C."/>
            <person name="Parody-Merino A.M."/>
            <person name="Battley P.F."/>
            <person name="Fidler A.E."/>
            <person name="Prosdocimi F."/>
        </authorList>
    </citation>
    <scope>NUCLEOTIDE SEQUENCE [LARGE SCALE GENOMIC DNA]</scope>
</reference>
<organism evidence="1 2">
    <name type="scientific">Limosa lapponica baueri</name>
    <dbReference type="NCBI Taxonomy" id="1758121"/>
    <lineage>
        <taxon>Eukaryota</taxon>
        <taxon>Metazoa</taxon>
        <taxon>Chordata</taxon>
        <taxon>Craniata</taxon>
        <taxon>Vertebrata</taxon>
        <taxon>Euteleostomi</taxon>
        <taxon>Archelosauria</taxon>
        <taxon>Archosauria</taxon>
        <taxon>Dinosauria</taxon>
        <taxon>Saurischia</taxon>
        <taxon>Theropoda</taxon>
        <taxon>Coelurosauria</taxon>
        <taxon>Aves</taxon>
        <taxon>Neognathae</taxon>
        <taxon>Neoaves</taxon>
        <taxon>Charadriiformes</taxon>
        <taxon>Scolopacidae</taxon>
        <taxon>Limosa</taxon>
    </lineage>
</organism>
<dbReference type="AlphaFoldDB" id="A0A2I0TA46"/>
<sequence>MLKLSPKAGNISLECKKRGETPKTWAGEMLDGRGLVLGPDFRRVGPLGGVMDGRTGKVEDLGLYNLKRRIWEGLQVPKFVDGWTR</sequence>
<evidence type="ECO:0000313" key="1">
    <source>
        <dbReference type="EMBL" id="PKU30668.1"/>
    </source>
</evidence>
<name>A0A2I0TA46_LIMLA</name>
<dbReference type="Proteomes" id="UP000233556">
    <property type="component" value="Unassembled WGS sequence"/>
</dbReference>
<dbReference type="EMBL" id="KZ514210">
    <property type="protein sequence ID" value="PKU30668.1"/>
    <property type="molecule type" value="Genomic_DNA"/>
</dbReference>
<evidence type="ECO:0000313" key="2">
    <source>
        <dbReference type="Proteomes" id="UP000233556"/>
    </source>
</evidence>
<proteinExistence type="predicted"/>